<dbReference type="RefSeq" id="WP_344029390.1">
    <property type="nucleotide sequence ID" value="NZ_BAAAOB010000001.1"/>
</dbReference>
<sequence>MPTTLQHIVFPENRDPDVLPLYTDPETWSSIDGEPVRLSSVAHIDDVLSRDSARVRSGQRVSYGTYFNAFPAAYWQRWTVVDSVALTLRVRGAGTAIVYRTNAGGAQQRVDSREFASAESTGAGSDLELRFELPLNNFGDGGWYWFDLIAGESDVTLVGGDWSTDAESTSTGRLSLGMTTYNKPDYCVATLENIAGNPALVDAIDRIFLVDQGTRKVRDEAGFDAVAARLGETLNVIEQGNLGGSGGFSRAMAETLDRPDSDFLLLLDDDVEFETESALRALQFGRFSREPTIVGGHMFDLLDKPVLHAWAEVVRPGPFMWGPSFPEQSRHDFRASNLRQTPWMHARLDSDYNGWWMCLIPKRVIAEVGLSLPVFIKWDDAEYGLRAREHGFRTVSLPGVALWHVSWLDKDDTQDWQAFFHTRNRIIAGLLHSREPRGGLMLQNSGRQDLKKLLNMQYYAVQLAVDALRSVLDGPNGLHADIGRAMPRARSIAAEFPETRVYRSGDPETPVARGGRALPQLGESRSPAGLRLALFTLKATPKHWLRNGDERNAPEPELEYAKRDANWWRVPGHHSVVVGTADGAGKAWYRHDRAKFRRLLKESRALTREISRNWDRLAAEYRAALPELVSVEEWRKTFEGR</sequence>
<comment type="pathway">
    <text evidence="1">Cell wall biogenesis; cell wall polysaccharide biosynthesis.</text>
</comment>
<organism evidence="7 8">
    <name type="scientific">Leucobacter iarius</name>
    <dbReference type="NCBI Taxonomy" id="333963"/>
    <lineage>
        <taxon>Bacteria</taxon>
        <taxon>Bacillati</taxon>
        <taxon>Actinomycetota</taxon>
        <taxon>Actinomycetes</taxon>
        <taxon>Micrococcales</taxon>
        <taxon>Microbacteriaceae</taxon>
        <taxon>Leucobacter</taxon>
    </lineage>
</organism>
<evidence type="ECO:0000313" key="8">
    <source>
        <dbReference type="Proteomes" id="UP001500851"/>
    </source>
</evidence>
<dbReference type="InterPro" id="IPR045699">
    <property type="entry name" value="GlfT2_C"/>
</dbReference>
<evidence type="ECO:0000313" key="7">
    <source>
        <dbReference type="EMBL" id="GAA1780739.1"/>
    </source>
</evidence>
<dbReference type="Pfam" id="PF17994">
    <property type="entry name" value="Glft2_N"/>
    <property type="match status" value="1"/>
</dbReference>
<proteinExistence type="inferred from homology"/>
<reference evidence="8" key="1">
    <citation type="journal article" date="2019" name="Int. J. Syst. Evol. Microbiol.">
        <title>The Global Catalogue of Microorganisms (GCM) 10K type strain sequencing project: providing services to taxonomists for standard genome sequencing and annotation.</title>
        <authorList>
            <consortium name="The Broad Institute Genomics Platform"/>
            <consortium name="The Broad Institute Genome Sequencing Center for Infectious Disease"/>
            <person name="Wu L."/>
            <person name="Ma J."/>
        </authorList>
    </citation>
    <scope>NUCLEOTIDE SEQUENCE [LARGE SCALE GENOMIC DNA]</scope>
    <source>
        <strain evidence="8">JCM 14736</strain>
    </source>
</reference>
<dbReference type="InterPro" id="IPR029044">
    <property type="entry name" value="Nucleotide-diphossugar_trans"/>
</dbReference>
<dbReference type="Pfam" id="PF19320">
    <property type="entry name" value="GlfT2_domain3"/>
    <property type="match status" value="1"/>
</dbReference>
<feature type="domain" description="Galactofuranosyltransferase GlfT2 N-terminal" evidence="5">
    <location>
        <begin position="5"/>
        <end position="165"/>
    </location>
</feature>
<dbReference type="PANTHER" id="PTHR43179:SF12">
    <property type="entry name" value="GALACTOFURANOSYLTRANSFERASE GLFT2"/>
    <property type="match status" value="1"/>
</dbReference>
<evidence type="ECO:0000256" key="4">
    <source>
        <dbReference type="ARBA" id="ARBA00022679"/>
    </source>
</evidence>
<gene>
    <name evidence="7" type="ORF">GCM10009768_07070</name>
</gene>
<dbReference type="Gene3D" id="3.90.550.60">
    <property type="match status" value="1"/>
</dbReference>
<dbReference type="InterPro" id="IPR040492">
    <property type="entry name" value="GlfT2_N"/>
</dbReference>
<keyword evidence="8" id="KW-1185">Reference proteome</keyword>
<protein>
    <submittedName>
        <fullName evidence="7">Glycosyltransferase</fullName>
    </submittedName>
</protein>
<dbReference type="PANTHER" id="PTHR43179">
    <property type="entry name" value="RHAMNOSYLTRANSFERASE WBBL"/>
    <property type="match status" value="1"/>
</dbReference>
<evidence type="ECO:0000259" key="6">
    <source>
        <dbReference type="Pfam" id="PF19320"/>
    </source>
</evidence>
<feature type="domain" description="Galactofuranosyltransferase-2 C-terminal" evidence="6">
    <location>
        <begin position="441"/>
        <end position="639"/>
    </location>
</feature>
<name>A0ABP4XLG8_9MICO</name>
<evidence type="ECO:0000259" key="5">
    <source>
        <dbReference type="Pfam" id="PF17994"/>
    </source>
</evidence>
<dbReference type="SUPFAM" id="SSF53448">
    <property type="entry name" value="Nucleotide-diphospho-sugar transferases"/>
    <property type="match status" value="1"/>
</dbReference>
<evidence type="ECO:0000256" key="2">
    <source>
        <dbReference type="ARBA" id="ARBA00006739"/>
    </source>
</evidence>
<dbReference type="EMBL" id="BAAAOB010000001">
    <property type="protein sequence ID" value="GAA1780739.1"/>
    <property type="molecule type" value="Genomic_DNA"/>
</dbReference>
<keyword evidence="4" id="KW-0808">Transferase</keyword>
<comment type="caution">
    <text evidence="7">The sequence shown here is derived from an EMBL/GenBank/DDBJ whole genome shotgun (WGS) entry which is preliminary data.</text>
</comment>
<keyword evidence="3" id="KW-0328">Glycosyltransferase</keyword>
<dbReference type="Pfam" id="PF13641">
    <property type="entry name" value="Glyco_tranf_2_3"/>
    <property type="match status" value="1"/>
</dbReference>
<accession>A0ABP4XLG8</accession>
<comment type="similarity">
    <text evidence="2">Belongs to the glycosyltransferase 2 family.</text>
</comment>
<dbReference type="Proteomes" id="UP001500851">
    <property type="component" value="Unassembled WGS sequence"/>
</dbReference>
<evidence type="ECO:0000256" key="1">
    <source>
        <dbReference type="ARBA" id="ARBA00004776"/>
    </source>
</evidence>
<evidence type="ECO:0000256" key="3">
    <source>
        <dbReference type="ARBA" id="ARBA00022676"/>
    </source>
</evidence>